<evidence type="ECO:0000313" key="2">
    <source>
        <dbReference type="Proteomes" id="UP000016412"/>
    </source>
</evidence>
<dbReference type="OrthoDB" id="9775482at2"/>
<dbReference type="InterPro" id="IPR010106">
    <property type="entry name" value="RpnA"/>
</dbReference>
<reference evidence="1 2" key="1">
    <citation type="submission" date="2013-08" db="EMBL/GenBank/DDBJ databases">
        <authorList>
            <person name="Durkin A.S."/>
            <person name="Haft D.R."/>
            <person name="McCorrison J."/>
            <person name="Torralba M."/>
            <person name="Gillis M."/>
            <person name="Haft D.H."/>
            <person name="Methe B."/>
            <person name="Sutton G."/>
            <person name="Nelson K.E."/>
        </authorList>
    </citation>
    <scope>NUCLEOTIDE SEQUENCE [LARGE SCALE GENOMIC DNA]</scope>
    <source>
        <strain evidence="1 2">VPI DR56BR1116</strain>
    </source>
</reference>
<dbReference type="NCBIfam" id="TIGR01784">
    <property type="entry name" value="T_den_put_tspse"/>
    <property type="match status" value="1"/>
</dbReference>
<dbReference type="PANTHER" id="PTHR41317:SF1">
    <property type="entry name" value="PD-(D_E)XK NUCLEASE FAMILY TRANSPOSASE"/>
    <property type="match status" value="1"/>
</dbReference>
<evidence type="ECO:0000313" key="1">
    <source>
        <dbReference type="EMBL" id="ERF61199.1"/>
    </source>
</evidence>
<evidence type="ECO:0008006" key="3">
    <source>
        <dbReference type="Google" id="ProtNLM"/>
    </source>
</evidence>
<dbReference type="eggNOG" id="COG5464">
    <property type="taxonomic scope" value="Bacteria"/>
</dbReference>
<sequence>MRKSFDDLTIADDFMFCKVMQDEGICKEFLEMILAGQIGKIAYLAPQNSVAPGIEAKSVRLDILVKDETGKSYDIEMQVSNEHNLPKRMRYYQAAIDIAFLDKGEHYKALNDSYIIFVCLFDAIGKGKPLYTFENICIEDRQTPLRDGTKKVIINAEAFRKAENKELKGFLEYVKTGTVNTEYTGRIETMIQAVKHNEQARQEYRFMSGFEMDAREEGIQQGKSLGLAEGSRQAKLETARILKQLGDSVKKIMQATGLTQEEVEALN</sequence>
<dbReference type="PATRIC" id="fig|1125725.3.peg.802"/>
<proteinExistence type="predicted"/>
<name>U1GXB9_TRESO</name>
<dbReference type="STRING" id="1125725.HMPREF1325_0187"/>
<protein>
    <recommendedName>
        <fullName evidence="3">PD-(D/E)XK nuclease family transposase</fullName>
    </recommendedName>
</protein>
<dbReference type="AlphaFoldDB" id="U1GXB9"/>
<gene>
    <name evidence="1" type="ORF">HMPREF1325_0187</name>
</gene>
<dbReference type="RefSeq" id="WP_021329854.1">
    <property type="nucleotide sequence ID" value="NZ_AUZJ01000015.1"/>
</dbReference>
<dbReference type="EMBL" id="AUZJ01000015">
    <property type="protein sequence ID" value="ERF61199.1"/>
    <property type="molecule type" value="Genomic_DNA"/>
</dbReference>
<dbReference type="PANTHER" id="PTHR41317">
    <property type="entry name" value="PD-(D_E)XK NUCLEASE FAMILY TRANSPOSASE"/>
    <property type="match status" value="1"/>
</dbReference>
<comment type="caution">
    <text evidence="1">The sequence shown here is derived from an EMBL/GenBank/DDBJ whole genome shotgun (WGS) entry which is preliminary data.</text>
</comment>
<dbReference type="Proteomes" id="UP000016412">
    <property type="component" value="Unassembled WGS sequence"/>
</dbReference>
<organism evidence="1 2">
    <name type="scientific">Treponema socranskii subsp. socranskii VPI DR56BR1116 = ATCC 35536</name>
    <dbReference type="NCBI Taxonomy" id="1125725"/>
    <lineage>
        <taxon>Bacteria</taxon>
        <taxon>Pseudomonadati</taxon>
        <taxon>Spirochaetota</taxon>
        <taxon>Spirochaetia</taxon>
        <taxon>Spirochaetales</taxon>
        <taxon>Treponemataceae</taxon>
        <taxon>Treponema</taxon>
    </lineage>
</organism>
<accession>U1GXB9</accession>
<dbReference type="Pfam" id="PF12784">
    <property type="entry name" value="PDDEXK_2"/>
    <property type="match status" value="1"/>
</dbReference>